<evidence type="ECO:0000256" key="11">
    <source>
        <dbReference type="SAM" id="MobiDB-lite"/>
    </source>
</evidence>
<keyword evidence="7" id="KW-0249">Electron transport</keyword>
<dbReference type="GO" id="GO:0016020">
    <property type="term" value="C:membrane"/>
    <property type="evidence" value="ECO:0007669"/>
    <property type="project" value="UniProtKB-SubCell"/>
</dbReference>
<evidence type="ECO:0000256" key="9">
    <source>
        <dbReference type="ARBA" id="ARBA00023004"/>
    </source>
</evidence>
<feature type="compositionally biased region" description="Polar residues" evidence="11">
    <location>
        <begin position="1"/>
        <end position="26"/>
    </location>
</feature>
<dbReference type="PANTHER" id="PTHR15422:SF45">
    <property type="entry name" value="CYTOCHROME B561 DOMAIN-CONTAINING PROTEIN"/>
    <property type="match status" value="1"/>
</dbReference>
<keyword evidence="10 12" id="KW-0472">Membrane</keyword>
<feature type="transmembrane region" description="Helical" evidence="12">
    <location>
        <begin position="82"/>
        <end position="105"/>
    </location>
</feature>
<dbReference type="Pfam" id="PF03188">
    <property type="entry name" value="Cytochrom_B561"/>
    <property type="match status" value="1"/>
</dbReference>
<evidence type="ECO:0000313" key="14">
    <source>
        <dbReference type="EMBL" id="KAJ3481562.1"/>
    </source>
</evidence>
<evidence type="ECO:0000259" key="13">
    <source>
        <dbReference type="PROSITE" id="PS50939"/>
    </source>
</evidence>
<protein>
    <recommendedName>
        <fullName evidence="13">Cytochrome b561 domain-containing protein</fullName>
    </recommendedName>
</protein>
<dbReference type="PANTHER" id="PTHR15422">
    <property type="entry name" value="OS05G0565100 PROTEIN"/>
    <property type="match status" value="1"/>
</dbReference>
<feature type="transmembrane region" description="Helical" evidence="12">
    <location>
        <begin position="111"/>
        <end position="131"/>
    </location>
</feature>
<keyword evidence="4" id="KW-0349">Heme</keyword>
<dbReference type="PROSITE" id="PS50939">
    <property type="entry name" value="CYTOCHROME_B561"/>
    <property type="match status" value="1"/>
</dbReference>
<dbReference type="InterPro" id="IPR006593">
    <property type="entry name" value="Cyt_b561/ferric_Rdtase_TM"/>
</dbReference>
<comment type="cofactor">
    <cofactor evidence="1">
        <name>heme b</name>
        <dbReference type="ChEBI" id="CHEBI:60344"/>
    </cofactor>
</comment>
<evidence type="ECO:0000256" key="5">
    <source>
        <dbReference type="ARBA" id="ARBA00022692"/>
    </source>
</evidence>
<feature type="compositionally biased region" description="Basic and acidic residues" evidence="11">
    <location>
        <begin position="66"/>
        <end position="75"/>
    </location>
</feature>
<reference evidence="14" key="1">
    <citation type="submission" date="2022-07" db="EMBL/GenBank/DDBJ databases">
        <title>Genome Sequence of Physisporinus lineatus.</title>
        <authorList>
            <person name="Buettner E."/>
        </authorList>
    </citation>
    <scope>NUCLEOTIDE SEQUENCE</scope>
    <source>
        <strain evidence="14">VT162</strain>
    </source>
</reference>
<evidence type="ECO:0000256" key="1">
    <source>
        <dbReference type="ARBA" id="ARBA00001970"/>
    </source>
</evidence>
<dbReference type="Gene3D" id="1.20.120.1770">
    <property type="match status" value="1"/>
</dbReference>
<keyword evidence="5 12" id="KW-0812">Transmembrane</keyword>
<keyword evidence="6" id="KW-0479">Metal-binding</keyword>
<evidence type="ECO:0000256" key="6">
    <source>
        <dbReference type="ARBA" id="ARBA00022723"/>
    </source>
</evidence>
<dbReference type="CDD" id="cd08761">
    <property type="entry name" value="Cyt_b561_CYB561D2_like"/>
    <property type="match status" value="1"/>
</dbReference>
<keyword evidence="15" id="KW-1185">Reference proteome</keyword>
<dbReference type="GO" id="GO:0140575">
    <property type="term" value="F:transmembrane monodehydroascorbate reductase activity"/>
    <property type="evidence" value="ECO:0007669"/>
    <property type="project" value="InterPro"/>
</dbReference>
<keyword evidence="9" id="KW-0408">Iron</keyword>
<evidence type="ECO:0000256" key="8">
    <source>
        <dbReference type="ARBA" id="ARBA00022989"/>
    </source>
</evidence>
<name>A0AAD5YBY1_9APHY</name>
<sequence>MSVSQSFLPQVLQGQSQANRTSSPAHSSEEIDKHPEVPYEPLSVSEPGEEEVQLGESQGVQGESDMGLKEGYQRPERRSGDAVAKLAALVSVSIIVVATWVMGLFNPPYSWFTWHPLLQTLGIAIFTYGVLTLQPTSQPKTKAAGLLRHQLAMITLGFPTFILGTLAVVYTKSINDKPHFQSWHGLIGIITMALGLCQVLLGAGSVWFNGWLFGGNPKAKFVWKYHRYVIRASGVVWSE</sequence>
<evidence type="ECO:0000313" key="15">
    <source>
        <dbReference type="Proteomes" id="UP001212997"/>
    </source>
</evidence>
<comment type="subcellular location">
    <subcellularLocation>
        <location evidence="2">Membrane</location>
        <topology evidence="2">Multi-pass membrane protein</topology>
    </subcellularLocation>
</comment>
<gene>
    <name evidence="14" type="ORF">NLI96_g7588</name>
</gene>
<dbReference type="EMBL" id="JANAWD010000315">
    <property type="protein sequence ID" value="KAJ3481562.1"/>
    <property type="molecule type" value="Genomic_DNA"/>
</dbReference>
<evidence type="ECO:0000256" key="4">
    <source>
        <dbReference type="ARBA" id="ARBA00022617"/>
    </source>
</evidence>
<evidence type="ECO:0000256" key="7">
    <source>
        <dbReference type="ARBA" id="ARBA00022982"/>
    </source>
</evidence>
<feature type="transmembrane region" description="Helical" evidence="12">
    <location>
        <begin position="151"/>
        <end position="171"/>
    </location>
</feature>
<feature type="domain" description="Cytochrome b561" evidence="13">
    <location>
        <begin position="83"/>
        <end position="239"/>
    </location>
</feature>
<dbReference type="Proteomes" id="UP001212997">
    <property type="component" value="Unassembled WGS sequence"/>
</dbReference>
<keyword evidence="8 12" id="KW-1133">Transmembrane helix</keyword>
<accession>A0AAD5YBY1</accession>
<evidence type="ECO:0000256" key="2">
    <source>
        <dbReference type="ARBA" id="ARBA00004141"/>
    </source>
</evidence>
<feature type="transmembrane region" description="Helical" evidence="12">
    <location>
        <begin position="183"/>
        <end position="208"/>
    </location>
</feature>
<evidence type="ECO:0000256" key="12">
    <source>
        <dbReference type="SAM" id="Phobius"/>
    </source>
</evidence>
<feature type="compositionally biased region" description="Basic and acidic residues" evidence="11">
    <location>
        <begin position="27"/>
        <end position="37"/>
    </location>
</feature>
<dbReference type="InterPro" id="IPR045150">
    <property type="entry name" value="CYB561D1/2"/>
</dbReference>
<dbReference type="GO" id="GO:0046872">
    <property type="term" value="F:metal ion binding"/>
    <property type="evidence" value="ECO:0007669"/>
    <property type="project" value="UniProtKB-KW"/>
</dbReference>
<keyword evidence="3" id="KW-0813">Transport</keyword>
<evidence type="ECO:0000256" key="10">
    <source>
        <dbReference type="ARBA" id="ARBA00023136"/>
    </source>
</evidence>
<dbReference type="AlphaFoldDB" id="A0AAD5YBY1"/>
<comment type="caution">
    <text evidence="14">The sequence shown here is derived from an EMBL/GenBank/DDBJ whole genome shotgun (WGS) entry which is preliminary data.</text>
</comment>
<proteinExistence type="predicted"/>
<organism evidence="14 15">
    <name type="scientific">Meripilus lineatus</name>
    <dbReference type="NCBI Taxonomy" id="2056292"/>
    <lineage>
        <taxon>Eukaryota</taxon>
        <taxon>Fungi</taxon>
        <taxon>Dikarya</taxon>
        <taxon>Basidiomycota</taxon>
        <taxon>Agaricomycotina</taxon>
        <taxon>Agaricomycetes</taxon>
        <taxon>Polyporales</taxon>
        <taxon>Meripilaceae</taxon>
        <taxon>Meripilus</taxon>
    </lineage>
</organism>
<evidence type="ECO:0000256" key="3">
    <source>
        <dbReference type="ARBA" id="ARBA00022448"/>
    </source>
</evidence>
<feature type="region of interest" description="Disordered" evidence="11">
    <location>
        <begin position="1"/>
        <end position="75"/>
    </location>
</feature>